<reference evidence="1" key="2">
    <citation type="submission" date="2020-05" db="UniProtKB">
        <authorList>
            <consortium name="EnsemblMetazoa"/>
        </authorList>
    </citation>
    <scope>IDENTIFICATION</scope>
    <source>
        <strain evidence="1">FAR1</strain>
    </source>
</reference>
<dbReference type="Proteomes" id="UP000075886">
    <property type="component" value="Unassembled WGS sequence"/>
</dbReference>
<reference evidence="2" key="1">
    <citation type="submission" date="2014-01" db="EMBL/GenBank/DDBJ databases">
        <title>The Genome Sequence of Anopheles farauti FAR1 (V2).</title>
        <authorList>
            <consortium name="The Broad Institute Genomics Platform"/>
            <person name="Neafsey D.E."/>
            <person name="Besansky N."/>
            <person name="Howell P."/>
            <person name="Walton C."/>
            <person name="Young S.K."/>
            <person name="Zeng Q."/>
            <person name="Gargeya S."/>
            <person name="Fitzgerald M."/>
            <person name="Haas B."/>
            <person name="Abouelleil A."/>
            <person name="Allen A.W."/>
            <person name="Alvarado L."/>
            <person name="Arachchi H.M."/>
            <person name="Berlin A.M."/>
            <person name="Chapman S.B."/>
            <person name="Gainer-Dewar J."/>
            <person name="Goldberg J."/>
            <person name="Griggs A."/>
            <person name="Gujja S."/>
            <person name="Hansen M."/>
            <person name="Howarth C."/>
            <person name="Imamovic A."/>
            <person name="Ireland A."/>
            <person name="Larimer J."/>
            <person name="McCowan C."/>
            <person name="Murphy C."/>
            <person name="Pearson M."/>
            <person name="Poon T.W."/>
            <person name="Priest M."/>
            <person name="Roberts A."/>
            <person name="Saif S."/>
            <person name="Shea T."/>
            <person name="Sisk P."/>
            <person name="Sykes S."/>
            <person name="Wortman J."/>
            <person name="Nusbaum C."/>
            <person name="Birren B."/>
        </authorList>
    </citation>
    <scope>NUCLEOTIDE SEQUENCE [LARGE SCALE GENOMIC DNA]</scope>
    <source>
        <strain evidence="2">FAR1</strain>
    </source>
</reference>
<keyword evidence="2" id="KW-1185">Reference proteome</keyword>
<dbReference type="AlphaFoldDB" id="A0A182QCW0"/>
<dbReference type="EnsemblMetazoa" id="AFAF007617-RA">
    <property type="protein sequence ID" value="AFAF007617-PA"/>
    <property type="gene ID" value="AFAF007617"/>
</dbReference>
<organism evidence="1 2">
    <name type="scientific">Anopheles farauti</name>
    <dbReference type="NCBI Taxonomy" id="69004"/>
    <lineage>
        <taxon>Eukaryota</taxon>
        <taxon>Metazoa</taxon>
        <taxon>Ecdysozoa</taxon>
        <taxon>Arthropoda</taxon>
        <taxon>Hexapoda</taxon>
        <taxon>Insecta</taxon>
        <taxon>Pterygota</taxon>
        <taxon>Neoptera</taxon>
        <taxon>Endopterygota</taxon>
        <taxon>Diptera</taxon>
        <taxon>Nematocera</taxon>
        <taxon>Culicoidea</taxon>
        <taxon>Culicidae</taxon>
        <taxon>Anophelinae</taxon>
        <taxon>Anopheles</taxon>
    </lineage>
</organism>
<name>A0A182QCW0_9DIPT</name>
<proteinExistence type="predicted"/>
<dbReference type="EMBL" id="AXCN02001081">
    <property type="status" value="NOT_ANNOTATED_CDS"/>
    <property type="molecule type" value="Genomic_DNA"/>
</dbReference>
<protein>
    <submittedName>
        <fullName evidence="1">Uncharacterized protein</fullName>
    </submittedName>
</protein>
<evidence type="ECO:0000313" key="2">
    <source>
        <dbReference type="Proteomes" id="UP000075886"/>
    </source>
</evidence>
<dbReference type="VEuPathDB" id="VectorBase:AFAF007617"/>
<sequence>MEIGVMICTKDYVRFGVLEAKLTAYHLPPIQPRWNVDPHWILRVHHVCVQQWMIVAGCNLYDVRISVLTQYIVRLKASTDFTLLPNRPVMETGVLANLTPTIDVHERARFRFDVLGYELLEGAFANETYAHAFLFASVRF</sequence>
<accession>A0A182QCW0</accession>
<evidence type="ECO:0000313" key="1">
    <source>
        <dbReference type="EnsemblMetazoa" id="AFAF007617-PA"/>
    </source>
</evidence>